<evidence type="ECO:0000256" key="1">
    <source>
        <dbReference type="ARBA" id="ARBA00023125"/>
    </source>
</evidence>
<dbReference type="InterPro" id="IPR001647">
    <property type="entry name" value="HTH_TetR"/>
</dbReference>
<sequence>MSRPYRKLPPQIRAADRRAKLISAGVELVGTQGVSAMTMRAVCREAGLSQKFFYESFADTDALLHEVYNGTLRRVRDLVDEAATGGEGDWVRRRAGVDAAARLVAEDPRVCRILFVEPVADVRLRRYVRRSILALISADSDRSAVENGVTVASKLRYATLFGSLISLFIEWSEGNLGTDRAVFVDHVMAQLERLPGAGHVVVADEPVRQV</sequence>
<comment type="caution">
    <text evidence="4">The sequence shown here is derived from an EMBL/GenBank/DDBJ whole genome shotgun (WGS) entry which is preliminary data.</text>
</comment>
<dbReference type="InterPro" id="IPR050624">
    <property type="entry name" value="HTH-type_Tx_Regulator"/>
</dbReference>
<dbReference type="InterPro" id="IPR009057">
    <property type="entry name" value="Homeodomain-like_sf"/>
</dbReference>
<proteinExistence type="predicted"/>
<keyword evidence="5" id="KW-1185">Reference proteome</keyword>
<feature type="DNA-binding region" description="H-T-H motif" evidence="2">
    <location>
        <begin position="38"/>
        <end position="57"/>
    </location>
</feature>
<dbReference type="EMBL" id="JAZDUF010000008">
    <property type="protein sequence ID" value="MEE3853137.1"/>
    <property type="molecule type" value="Genomic_DNA"/>
</dbReference>
<dbReference type="Proteomes" id="UP001347146">
    <property type="component" value="Unassembled WGS sequence"/>
</dbReference>
<dbReference type="PROSITE" id="PS50977">
    <property type="entry name" value="HTH_TETR_2"/>
    <property type="match status" value="1"/>
</dbReference>
<reference evidence="4 5" key="1">
    <citation type="submission" date="2024-01" db="EMBL/GenBank/DDBJ databases">
        <title>Draft genome sequence of Gordonia sp. LSe1-13.</title>
        <authorList>
            <person name="Suphannarot A."/>
            <person name="Mingma R."/>
        </authorList>
    </citation>
    <scope>NUCLEOTIDE SEQUENCE [LARGE SCALE GENOMIC DNA]</scope>
    <source>
        <strain evidence="4 5">LSe1-13</strain>
    </source>
</reference>
<organism evidence="4 5">
    <name type="scientific">Gordonia sesuvii</name>
    <dbReference type="NCBI Taxonomy" id="3116777"/>
    <lineage>
        <taxon>Bacteria</taxon>
        <taxon>Bacillati</taxon>
        <taxon>Actinomycetota</taxon>
        <taxon>Actinomycetes</taxon>
        <taxon>Mycobacteriales</taxon>
        <taxon>Gordoniaceae</taxon>
        <taxon>Gordonia</taxon>
    </lineage>
</organism>
<keyword evidence="1 2" id="KW-0238">DNA-binding</keyword>
<gene>
    <name evidence="4" type="ORF">VZC37_22560</name>
</gene>
<evidence type="ECO:0000256" key="2">
    <source>
        <dbReference type="PROSITE-ProRule" id="PRU00335"/>
    </source>
</evidence>
<evidence type="ECO:0000259" key="3">
    <source>
        <dbReference type="PROSITE" id="PS50977"/>
    </source>
</evidence>
<dbReference type="RefSeq" id="WP_330435995.1">
    <property type="nucleotide sequence ID" value="NZ_JAZDUF010000008.1"/>
</dbReference>
<name>A0ABU7MJ43_9ACTN</name>
<feature type="domain" description="HTH tetR-type" evidence="3">
    <location>
        <begin position="15"/>
        <end position="75"/>
    </location>
</feature>
<dbReference type="PANTHER" id="PTHR43479:SF11">
    <property type="entry name" value="ACREF_ENVCD OPERON REPRESSOR-RELATED"/>
    <property type="match status" value="1"/>
</dbReference>
<evidence type="ECO:0000313" key="5">
    <source>
        <dbReference type="Proteomes" id="UP001347146"/>
    </source>
</evidence>
<dbReference type="Gene3D" id="1.10.357.10">
    <property type="entry name" value="Tetracycline Repressor, domain 2"/>
    <property type="match status" value="1"/>
</dbReference>
<accession>A0ABU7MJ43</accession>
<protein>
    <submittedName>
        <fullName evidence="4">TetR/AcrR family transcriptional regulator</fullName>
    </submittedName>
</protein>
<dbReference type="SUPFAM" id="SSF46689">
    <property type="entry name" value="Homeodomain-like"/>
    <property type="match status" value="1"/>
</dbReference>
<evidence type="ECO:0000313" key="4">
    <source>
        <dbReference type="EMBL" id="MEE3853137.1"/>
    </source>
</evidence>
<dbReference type="PANTHER" id="PTHR43479">
    <property type="entry name" value="ACREF/ENVCD OPERON REPRESSOR-RELATED"/>
    <property type="match status" value="1"/>
</dbReference>
<dbReference type="Pfam" id="PF00440">
    <property type="entry name" value="TetR_N"/>
    <property type="match status" value="1"/>
</dbReference>